<dbReference type="InterPro" id="IPR013785">
    <property type="entry name" value="Aldolase_TIM"/>
</dbReference>
<keyword evidence="12" id="KW-1185">Reference proteome</keyword>
<dbReference type="HAMAP" id="MF_00135">
    <property type="entry name" value="PRAI"/>
    <property type="match status" value="1"/>
</dbReference>
<evidence type="ECO:0000256" key="6">
    <source>
        <dbReference type="ARBA" id="ARBA00022822"/>
    </source>
</evidence>
<gene>
    <name evidence="9" type="primary">trpF</name>
    <name evidence="11" type="ORF">GO499_16355</name>
</gene>
<keyword evidence="6 9" id="KW-0822">Tryptophan biosynthesis</keyword>
<dbReference type="GO" id="GO:0004640">
    <property type="term" value="F:phosphoribosylanthranilate isomerase activity"/>
    <property type="evidence" value="ECO:0007669"/>
    <property type="project" value="UniProtKB-UniRule"/>
</dbReference>
<keyword evidence="7 9" id="KW-0057">Aromatic amino acid biosynthesis</keyword>
<evidence type="ECO:0000256" key="1">
    <source>
        <dbReference type="ARBA" id="ARBA00001164"/>
    </source>
</evidence>
<evidence type="ECO:0000256" key="7">
    <source>
        <dbReference type="ARBA" id="ARBA00023141"/>
    </source>
</evidence>
<dbReference type="PANTHER" id="PTHR42894">
    <property type="entry name" value="N-(5'-PHOSPHORIBOSYL)ANTHRANILATE ISOMERASE"/>
    <property type="match status" value="1"/>
</dbReference>
<dbReference type="InterPro" id="IPR011060">
    <property type="entry name" value="RibuloseP-bd_barrel"/>
</dbReference>
<reference evidence="11 12" key="1">
    <citation type="submission" date="2019-12" db="EMBL/GenBank/DDBJ databases">
        <title>Complete genome sequence of Algicella marina strain 9Alg 56(T) isolated from the red alga Tichocarpus crinitus.</title>
        <authorList>
            <person name="Kim S.-G."/>
            <person name="Nedashkovskaya O.I."/>
        </authorList>
    </citation>
    <scope>NUCLEOTIDE SEQUENCE [LARGE SCALE GENOMIC DNA]</scope>
    <source>
        <strain evidence="11 12">9Alg 56</strain>
    </source>
</reference>
<dbReference type="CDD" id="cd00405">
    <property type="entry name" value="PRAI"/>
    <property type="match status" value="1"/>
</dbReference>
<evidence type="ECO:0000259" key="10">
    <source>
        <dbReference type="Pfam" id="PF00697"/>
    </source>
</evidence>
<dbReference type="RefSeq" id="WP_161863179.1">
    <property type="nucleotide sequence ID" value="NZ_CP046620.1"/>
</dbReference>
<evidence type="ECO:0000313" key="12">
    <source>
        <dbReference type="Proteomes" id="UP000464495"/>
    </source>
</evidence>
<dbReference type="GO" id="GO:0000162">
    <property type="term" value="P:L-tryptophan biosynthetic process"/>
    <property type="evidence" value="ECO:0007669"/>
    <property type="project" value="UniProtKB-UniRule"/>
</dbReference>
<comment type="pathway">
    <text evidence="2 9">Amino-acid biosynthesis; L-tryptophan biosynthesis; L-tryptophan from chorismate: step 3/5.</text>
</comment>
<dbReference type="Proteomes" id="UP000464495">
    <property type="component" value="Chromosome"/>
</dbReference>
<evidence type="ECO:0000256" key="8">
    <source>
        <dbReference type="ARBA" id="ARBA00023235"/>
    </source>
</evidence>
<dbReference type="Gene3D" id="3.20.20.70">
    <property type="entry name" value="Aldolase class I"/>
    <property type="match status" value="1"/>
</dbReference>
<name>A0A6P1T7S2_9RHOB</name>
<keyword evidence="8 9" id="KW-0413">Isomerase</keyword>
<feature type="domain" description="N-(5'phosphoribosyl) anthranilate isomerase (PRAI)" evidence="10">
    <location>
        <begin position="4"/>
        <end position="194"/>
    </location>
</feature>
<evidence type="ECO:0000256" key="4">
    <source>
        <dbReference type="ARBA" id="ARBA00022272"/>
    </source>
</evidence>
<evidence type="ECO:0000256" key="2">
    <source>
        <dbReference type="ARBA" id="ARBA00004664"/>
    </source>
</evidence>
<dbReference type="InterPro" id="IPR044643">
    <property type="entry name" value="TrpF_fam"/>
</dbReference>
<sequence>MTRVKICCIQSLAEAQLALSAGADMLGLVGEMPSGPGPIPDARIAEIARAVQVETALLTAATQADDIIAHATRCPTTAIQLVDRVATRDIRLLREALPKRQIIQVIHVNGPSAVDNARDVWDHADALLLDSGSPNKAVKELGGTGRVHDWKISAEIVRECPVPVWLAGGLRPDNVVEAIRAVRPFGVDVCSGLRRAMVLNRDLLDLFIAAVSRA</sequence>
<dbReference type="PANTHER" id="PTHR42894:SF1">
    <property type="entry name" value="N-(5'-PHOSPHORIBOSYL)ANTHRANILATE ISOMERASE"/>
    <property type="match status" value="1"/>
</dbReference>
<dbReference type="InterPro" id="IPR001240">
    <property type="entry name" value="PRAI_dom"/>
</dbReference>
<evidence type="ECO:0000256" key="5">
    <source>
        <dbReference type="ARBA" id="ARBA00022605"/>
    </source>
</evidence>
<dbReference type="AlphaFoldDB" id="A0A6P1T7S2"/>
<dbReference type="SUPFAM" id="SSF51366">
    <property type="entry name" value="Ribulose-phoshate binding barrel"/>
    <property type="match status" value="1"/>
</dbReference>
<evidence type="ECO:0000256" key="9">
    <source>
        <dbReference type="HAMAP-Rule" id="MF_00135"/>
    </source>
</evidence>
<dbReference type="Pfam" id="PF00697">
    <property type="entry name" value="PRAI"/>
    <property type="match status" value="1"/>
</dbReference>
<dbReference type="EC" id="5.3.1.24" evidence="3 9"/>
<evidence type="ECO:0000313" key="11">
    <source>
        <dbReference type="EMBL" id="QHQ36632.1"/>
    </source>
</evidence>
<organism evidence="11 12">
    <name type="scientific">Algicella marina</name>
    <dbReference type="NCBI Taxonomy" id="2683284"/>
    <lineage>
        <taxon>Bacteria</taxon>
        <taxon>Pseudomonadati</taxon>
        <taxon>Pseudomonadota</taxon>
        <taxon>Alphaproteobacteria</taxon>
        <taxon>Rhodobacterales</taxon>
        <taxon>Paracoccaceae</taxon>
        <taxon>Algicella</taxon>
    </lineage>
</organism>
<dbReference type="KEGG" id="amaq:GO499_16355"/>
<comment type="catalytic activity">
    <reaction evidence="1 9">
        <text>N-(5-phospho-beta-D-ribosyl)anthranilate = 1-(2-carboxyphenylamino)-1-deoxy-D-ribulose 5-phosphate</text>
        <dbReference type="Rhea" id="RHEA:21540"/>
        <dbReference type="ChEBI" id="CHEBI:18277"/>
        <dbReference type="ChEBI" id="CHEBI:58613"/>
        <dbReference type="EC" id="5.3.1.24"/>
    </reaction>
</comment>
<dbReference type="EMBL" id="CP046620">
    <property type="protein sequence ID" value="QHQ36632.1"/>
    <property type="molecule type" value="Genomic_DNA"/>
</dbReference>
<proteinExistence type="inferred from homology"/>
<keyword evidence="5 9" id="KW-0028">Amino-acid biosynthesis</keyword>
<accession>A0A6P1T7S2</accession>
<evidence type="ECO:0000256" key="3">
    <source>
        <dbReference type="ARBA" id="ARBA00012572"/>
    </source>
</evidence>
<comment type="similarity">
    <text evidence="9">Belongs to the TrpF family.</text>
</comment>
<dbReference type="UniPathway" id="UPA00035">
    <property type="reaction ID" value="UER00042"/>
</dbReference>
<protein>
    <recommendedName>
        <fullName evidence="4 9">N-(5'-phosphoribosyl)anthranilate isomerase</fullName>
        <shortName evidence="9">PRAI</shortName>
        <ecNumber evidence="3 9">5.3.1.24</ecNumber>
    </recommendedName>
</protein>